<dbReference type="OrthoDB" id="162371at2759"/>
<dbReference type="PROSITE" id="PS50853">
    <property type="entry name" value="FN3"/>
    <property type="match status" value="1"/>
</dbReference>
<dbReference type="InterPro" id="IPR051957">
    <property type="entry name" value="CRISP-LCCL_domain"/>
</dbReference>
<dbReference type="PANTHER" id="PTHR31331:SF1">
    <property type="entry name" value="CYSTEINE RICH SECRETORY PROTEIN LCCL DOMAIN CONTAINING 2"/>
    <property type="match status" value="1"/>
</dbReference>
<feature type="transmembrane region" description="Helical" evidence="1">
    <location>
        <begin position="234"/>
        <end position="261"/>
    </location>
</feature>
<evidence type="ECO:0000313" key="3">
    <source>
        <dbReference type="EMBL" id="POM65334.1"/>
    </source>
</evidence>
<evidence type="ECO:0000259" key="2">
    <source>
        <dbReference type="PROSITE" id="PS50853"/>
    </source>
</evidence>
<evidence type="ECO:0000256" key="1">
    <source>
        <dbReference type="SAM" id="Phobius"/>
    </source>
</evidence>
<comment type="caution">
    <text evidence="3">The sequence shown here is derived from an EMBL/GenBank/DDBJ whole genome shotgun (WGS) entry which is preliminary data.</text>
</comment>
<feature type="transmembrane region" description="Helical" evidence="1">
    <location>
        <begin position="204"/>
        <end position="222"/>
    </location>
</feature>
<proteinExistence type="predicted"/>
<keyword evidence="1" id="KW-0472">Membrane</keyword>
<dbReference type="InterPro" id="IPR036116">
    <property type="entry name" value="FN3_sf"/>
</dbReference>
<reference evidence="3 4" key="1">
    <citation type="journal article" date="2017" name="Genome Biol. Evol.">
        <title>Phytophthora megakarya and P. palmivora, closely related causal agents of cacao black pod rot, underwent increases in genome sizes and gene numbers by different mechanisms.</title>
        <authorList>
            <person name="Ali S.S."/>
            <person name="Shao J."/>
            <person name="Lary D.J."/>
            <person name="Kronmiller B."/>
            <person name="Shen D."/>
            <person name="Strem M.D."/>
            <person name="Amoako-Attah I."/>
            <person name="Akrofi A.Y."/>
            <person name="Begoude B.A."/>
            <person name="Ten Hoopen G.M."/>
            <person name="Coulibaly K."/>
            <person name="Kebe B.I."/>
            <person name="Melnick R.L."/>
            <person name="Guiltinan M.J."/>
            <person name="Tyler B.M."/>
            <person name="Meinhardt L.W."/>
            <person name="Bailey B.A."/>
        </authorList>
    </citation>
    <scope>NUCLEOTIDE SEQUENCE [LARGE SCALE GENOMIC DNA]</scope>
    <source>
        <strain evidence="4">sbr112.9</strain>
    </source>
</reference>
<feature type="transmembrane region" description="Helical" evidence="1">
    <location>
        <begin position="88"/>
        <end position="111"/>
    </location>
</feature>
<gene>
    <name evidence="3" type="ORF">PHPALM_18965</name>
</gene>
<name>A0A2P4XIH8_9STRA</name>
<evidence type="ECO:0000313" key="4">
    <source>
        <dbReference type="Proteomes" id="UP000237271"/>
    </source>
</evidence>
<dbReference type="InterPro" id="IPR003961">
    <property type="entry name" value="FN3_dom"/>
</dbReference>
<dbReference type="Proteomes" id="UP000237271">
    <property type="component" value="Unassembled WGS sequence"/>
</dbReference>
<dbReference type="AlphaFoldDB" id="A0A2P4XIH8"/>
<dbReference type="PANTHER" id="PTHR31331">
    <property type="entry name" value="LCCL DOMAIN PROTEIN (AFU_ORTHOLOGUE AFUA_5G08630)"/>
    <property type="match status" value="1"/>
</dbReference>
<dbReference type="Gene3D" id="2.60.40.10">
    <property type="entry name" value="Immunoglobulins"/>
    <property type="match status" value="1"/>
</dbReference>
<organism evidence="3 4">
    <name type="scientific">Phytophthora palmivora</name>
    <dbReference type="NCBI Taxonomy" id="4796"/>
    <lineage>
        <taxon>Eukaryota</taxon>
        <taxon>Sar</taxon>
        <taxon>Stramenopiles</taxon>
        <taxon>Oomycota</taxon>
        <taxon>Peronosporomycetes</taxon>
        <taxon>Peronosporales</taxon>
        <taxon>Peronosporaceae</taxon>
        <taxon>Phytophthora</taxon>
    </lineage>
</organism>
<keyword evidence="4" id="KW-1185">Reference proteome</keyword>
<dbReference type="InterPro" id="IPR013783">
    <property type="entry name" value="Ig-like_fold"/>
</dbReference>
<feature type="transmembrane region" description="Helical" evidence="1">
    <location>
        <begin position="40"/>
        <end position="58"/>
    </location>
</feature>
<sequence>GAANAFYSSTANGVTTKEFLSWFPKTIEFKEASSIYCNDLSWWILGVGFFAMAGLGLLPRVKPVVMFQLLVVWGFFYTRLIGQPSSENYGAVTINSFGEVMILLATTSLAFRIAASRTFHEWKTLNLKRRVVMWTLCYVLPYHVMINMNFIGYIPWLNIDLGGYEKLHANVGTYFVFTLVGIGVIFLFFQLIRTVYRGELWKKYVVMYATLITSVLVSWGLFPSTTLHVHHTMLGAFIIPITAFPTPAAAFSQATALGCFIQGYARWGWHSYLDIMPTYLTIEVPEDAPNTTNVTSSEATVVWEPLQSVQVYSLRLNGVEVYRGIDTSATISNLKPNITYFVGMAGIASWGTDGRVGPVSNFTTLEI</sequence>
<protein>
    <recommendedName>
        <fullName evidence="2">Fibronectin type-III domain-containing protein</fullName>
    </recommendedName>
</protein>
<keyword evidence="1" id="KW-1133">Transmembrane helix</keyword>
<feature type="transmembrane region" description="Helical" evidence="1">
    <location>
        <begin position="174"/>
        <end position="192"/>
    </location>
</feature>
<feature type="non-terminal residue" evidence="3">
    <location>
        <position position="1"/>
    </location>
</feature>
<accession>A0A2P4XIH8</accession>
<feature type="domain" description="Fibronectin type-III" evidence="2">
    <location>
        <begin position="285"/>
        <end position="367"/>
    </location>
</feature>
<feature type="transmembrane region" description="Helical" evidence="1">
    <location>
        <begin position="65"/>
        <end position="82"/>
    </location>
</feature>
<feature type="transmembrane region" description="Helical" evidence="1">
    <location>
        <begin position="131"/>
        <end position="154"/>
    </location>
</feature>
<dbReference type="SUPFAM" id="SSF49265">
    <property type="entry name" value="Fibronectin type III"/>
    <property type="match status" value="1"/>
</dbReference>
<keyword evidence="1" id="KW-0812">Transmembrane</keyword>
<dbReference type="EMBL" id="NCKW01010301">
    <property type="protein sequence ID" value="POM65334.1"/>
    <property type="molecule type" value="Genomic_DNA"/>
</dbReference>
<dbReference type="CDD" id="cd00063">
    <property type="entry name" value="FN3"/>
    <property type="match status" value="1"/>
</dbReference>